<keyword evidence="4" id="KW-1185">Reference proteome</keyword>
<dbReference type="InterPro" id="IPR006674">
    <property type="entry name" value="HD_domain"/>
</dbReference>
<dbReference type="Pfam" id="PF01966">
    <property type="entry name" value="HD"/>
    <property type="match status" value="1"/>
</dbReference>
<dbReference type="AlphaFoldDB" id="K6UMQ9"/>
<dbReference type="SUPFAM" id="SSF109604">
    <property type="entry name" value="HD-domain/PDEase-like"/>
    <property type="match status" value="1"/>
</dbReference>
<keyword evidence="1" id="KW-0812">Transmembrane</keyword>
<feature type="transmembrane region" description="Helical" evidence="1">
    <location>
        <begin position="149"/>
        <end position="166"/>
    </location>
</feature>
<gene>
    <name evidence="3" type="ORF">AUCHE_08_05730</name>
</gene>
<comment type="caution">
    <text evidence="3">The sequence shown here is derived from an EMBL/GenBank/DDBJ whole genome shotgun (WGS) entry which is preliminary data.</text>
</comment>
<dbReference type="eggNOG" id="COG2206">
    <property type="taxonomic scope" value="Bacteria"/>
</dbReference>
<dbReference type="STRING" id="100225.SAMN05421595_0843"/>
<name>K6UMQ9_9MICO</name>
<evidence type="ECO:0000256" key="1">
    <source>
        <dbReference type="SAM" id="Phobius"/>
    </source>
</evidence>
<evidence type="ECO:0000313" key="4">
    <source>
        <dbReference type="Proteomes" id="UP000008495"/>
    </source>
</evidence>
<dbReference type="PANTHER" id="PTHR45228:SF4">
    <property type="entry name" value="LIPOPROTEIN"/>
    <property type="match status" value="1"/>
</dbReference>
<protein>
    <recommendedName>
        <fullName evidence="2">HD-GYP domain-containing protein</fullName>
    </recommendedName>
</protein>
<dbReference type="InterPro" id="IPR052020">
    <property type="entry name" value="Cyclic_di-GMP/3'3'-cGAMP_PDE"/>
</dbReference>
<dbReference type="Proteomes" id="UP000008495">
    <property type="component" value="Unassembled WGS sequence"/>
</dbReference>
<accession>K6UMQ9</accession>
<feature type="domain" description="HD-GYP" evidence="2">
    <location>
        <begin position="241"/>
        <end position="429"/>
    </location>
</feature>
<organism evidence="3 4">
    <name type="scientific">Austwickia chelonae NBRC 105200</name>
    <dbReference type="NCBI Taxonomy" id="1184607"/>
    <lineage>
        <taxon>Bacteria</taxon>
        <taxon>Bacillati</taxon>
        <taxon>Actinomycetota</taxon>
        <taxon>Actinomycetes</taxon>
        <taxon>Micrococcales</taxon>
        <taxon>Dermatophilaceae</taxon>
        <taxon>Austwickia</taxon>
    </lineage>
</organism>
<dbReference type="InterPro" id="IPR003607">
    <property type="entry name" value="HD/PDEase_dom"/>
</dbReference>
<sequence>MAFFVAAVVGLCVLMPGNVFRGVESGGAPVLLTFLVVIMIAEQFRLEIPGRLPTSAMSAAAGMALAVTTRLPDELFLCSSAEVLITVATGQLFGLLVRVWRGRASLGDSAVAFDGATRLFSVALAATLAREMPLFGGRTLEIASYTWPGWLLAAVLVAIGALTGVFEAPLRSAGRSIDGAGVSWRRFVSAEMRSAVPMGAALTATGALVALTVSVCGLVGIPLVLAVLALTDFGVSRYVQVQETYAQSIRALSRMPEELGFVAAGHGIRVSELSRAIGRRMRLPEHDVDLLGEAALVHDVGQLGLRRPLPRGATVQAATNDQQRIADGGAEVLRVGGPPMPLAELVRHQAVPYHRVMSGQHDAPLEARIIKVANAFDDYGGRLDPSRSEECRVGLERIYLGLGYEYDPRVVDALTGVLREFHPATDVQI</sequence>
<dbReference type="CDD" id="cd00077">
    <property type="entry name" value="HDc"/>
    <property type="match status" value="1"/>
</dbReference>
<dbReference type="PROSITE" id="PS51832">
    <property type="entry name" value="HD_GYP"/>
    <property type="match status" value="1"/>
</dbReference>
<dbReference type="EMBL" id="BAGZ01000008">
    <property type="protein sequence ID" value="GAB78326.1"/>
    <property type="molecule type" value="Genomic_DNA"/>
</dbReference>
<dbReference type="Gene3D" id="1.10.3210.10">
    <property type="entry name" value="Hypothetical protein af1432"/>
    <property type="match status" value="1"/>
</dbReference>
<keyword evidence="1" id="KW-0472">Membrane</keyword>
<feature type="transmembrane region" description="Helical" evidence="1">
    <location>
        <begin position="201"/>
        <end position="230"/>
    </location>
</feature>
<evidence type="ECO:0000313" key="3">
    <source>
        <dbReference type="EMBL" id="GAB78326.1"/>
    </source>
</evidence>
<dbReference type="InterPro" id="IPR037522">
    <property type="entry name" value="HD_GYP_dom"/>
</dbReference>
<reference evidence="3 4" key="1">
    <citation type="submission" date="2012-08" db="EMBL/GenBank/DDBJ databases">
        <title>Whole genome shotgun sequence of Austwickia chelonae NBRC 105200.</title>
        <authorList>
            <person name="Yoshida I."/>
            <person name="Hosoyama A."/>
            <person name="Tsuchikane K."/>
            <person name="Katsumata H."/>
            <person name="Ando Y."/>
            <person name="Ohji S."/>
            <person name="Hamada M."/>
            <person name="Tamura T."/>
            <person name="Yamazoe A."/>
            <person name="Yamazaki S."/>
            <person name="Fujita N."/>
        </authorList>
    </citation>
    <scope>NUCLEOTIDE SEQUENCE [LARGE SCALE GENOMIC DNA]</scope>
    <source>
        <strain evidence="3 4">NBRC 105200</strain>
    </source>
</reference>
<evidence type="ECO:0000259" key="2">
    <source>
        <dbReference type="PROSITE" id="PS51832"/>
    </source>
</evidence>
<keyword evidence="1" id="KW-1133">Transmembrane helix</keyword>
<proteinExistence type="predicted"/>
<dbReference type="PANTHER" id="PTHR45228">
    <property type="entry name" value="CYCLIC DI-GMP PHOSPHODIESTERASE TM_0186-RELATED"/>
    <property type="match status" value="1"/>
</dbReference>